<sequence length="277" mass="32109">MASLSREERRRQLLAKYPPPPLWKRILKELPYTCKNVIYTICRWLWLKSLGRWIFVKRTRGPEEVASLRFVRAHTSIPVPRVLPGKDILQARWSRFTSSEKLNIHTQLLGFVEELRAIPPPPSPAICSVLGGPVMDYRLCTDGPHGPYADEAEMNFQLRLGVPFDDIRRTFGNEPPQRAEDIIKSHSRRHPLVYTHSDLAQHNIMVYNDEVTGIVDWECSGWYPTHWEYLKALFTEPCDVEWRSGIHNFLVPFQFETNVDAGFGWGSPKWKCDLVGL</sequence>
<organism evidence="2 3">
    <name type="scientific">Armillaria luteobubalina</name>
    <dbReference type="NCBI Taxonomy" id="153913"/>
    <lineage>
        <taxon>Eukaryota</taxon>
        <taxon>Fungi</taxon>
        <taxon>Dikarya</taxon>
        <taxon>Basidiomycota</taxon>
        <taxon>Agaricomycotina</taxon>
        <taxon>Agaricomycetes</taxon>
        <taxon>Agaricomycetidae</taxon>
        <taxon>Agaricales</taxon>
        <taxon>Marasmiineae</taxon>
        <taxon>Physalacriaceae</taxon>
        <taxon>Armillaria</taxon>
    </lineage>
</organism>
<evidence type="ECO:0000259" key="1">
    <source>
        <dbReference type="Pfam" id="PF01636"/>
    </source>
</evidence>
<protein>
    <submittedName>
        <fullName evidence="2">Kinase-like protein</fullName>
    </submittedName>
</protein>
<evidence type="ECO:0000313" key="2">
    <source>
        <dbReference type="EMBL" id="KAK0496507.1"/>
    </source>
</evidence>
<dbReference type="InterPro" id="IPR051678">
    <property type="entry name" value="AGP_Transferase"/>
</dbReference>
<keyword evidence="2" id="KW-0418">Kinase</keyword>
<dbReference type="GO" id="GO:0016301">
    <property type="term" value="F:kinase activity"/>
    <property type="evidence" value="ECO:0007669"/>
    <property type="project" value="UniProtKB-KW"/>
</dbReference>
<dbReference type="PANTHER" id="PTHR21310:SF55">
    <property type="entry name" value="AMINOGLYCOSIDE PHOSPHOTRANSFERASE DOMAIN-CONTAINING PROTEIN"/>
    <property type="match status" value="1"/>
</dbReference>
<dbReference type="Pfam" id="PF01636">
    <property type="entry name" value="APH"/>
    <property type="match status" value="1"/>
</dbReference>
<dbReference type="SUPFAM" id="SSF56112">
    <property type="entry name" value="Protein kinase-like (PK-like)"/>
    <property type="match status" value="1"/>
</dbReference>
<name>A0AA39Q5A3_9AGAR</name>
<proteinExistence type="predicted"/>
<dbReference type="PANTHER" id="PTHR21310">
    <property type="entry name" value="AMINOGLYCOSIDE PHOSPHOTRANSFERASE-RELATED-RELATED"/>
    <property type="match status" value="1"/>
</dbReference>
<keyword evidence="3" id="KW-1185">Reference proteome</keyword>
<dbReference type="InterPro" id="IPR011009">
    <property type="entry name" value="Kinase-like_dom_sf"/>
</dbReference>
<comment type="caution">
    <text evidence="2">The sequence shown here is derived from an EMBL/GenBank/DDBJ whole genome shotgun (WGS) entry which is preliminary data.</text>
</comment>
<reference evidence="2" key="1">
    <citation type="submission" date="2023-06" db="EMBL/GenBank/DDBJ databases">
        <authorList>
            <consortium name="Lawrence Berkeley National Laboratory"/>
            <person name="Ahrendt S."/>
            <person name="Sahu N."/>
            <person name="Indic B."/>
            <person name="Wong-Bajracharya J."/>
            <person name="Merenyi Z."/>
            <person name="Ke H.-M."/>
            <person name="Monk M."/>
            <person name="Kocsube S."/>
            <person name="Drula E."/>
            <person name="Lipzen A."/>
            <person name="Balint B."/>
            <person name="Henrissat B."/>
            <person name="Andreopoulos B."/>
            <person name="Martin F.M."/>
            <person name="Harder C.B."/>
            <person name="Rigling D."/>
            <person name="Ford K.L."/>
            <person name="Foster G.D."/>
            <person name="Pangilinan J."/>
            <person name="Papanicolaou A."/>
            <person name="Barry K."/>
            <person name="LaButti K."/>
            <person name="Viragh M."/>
            <person name="Koriabine M."/>
            <person name="Yan M."/>
            <person name="Riley R."/>
            <person name="Champramary S."/>
            <person name="Plett K.L."/>
            <person name="Tsai I.J."/>
            <person name="Slot J."/>
            <person name="Sipos G."/>
            <person name="Plett J."/>
            <person name="Nagy L.G."/>
            <person name="Grigoriev I.V."/>
        </authorList>
    </citation>
    <scope>NUCLEOTIDE SEQUENCE</scope>
    <source>
        <strain evidence="2">HWK02</strain>
    </source>
</reference>
<dbReference type="Gene3D" id="3.90.1200.10">
    <property type="match status" value="1"/>
</dbReference>
<dbReference type="AlphaFoldDB" id="A0AA39Q5A3"/>
<evidence type="ECO:0000313" key="3">
    <source>
        <dbReference type="Proteomes" id="UP001175228"/>
    </source>
</evidence>
<accession>A0AA39Q5A3</accession>
<dbReference type="Proteomes" id="UP001175228">
    <property type="component" value="Unassembled WGS sequence"/>
</dbReference>
<gene>
    <name evidence="2" type="ORF">EDD18DRAFT_208130</name>
</gene>
<feature type="domain" description="Aminoglycoside phosphotransferase" evidence="1">
    <location>
        <begin position="61"/>
        <end position="243"/>
    </location>
</feature>
<dbReference type="InterPro" id="IPR002575">
    <property type="entry name" value="Aminoglycoside_PTrfase"/>
</dbReference>
<keyword evidence="2" id="KW-0808">Transferase</keyword>
<dbReference type="EMBL" id="JAUEPU010000015">
    <property type="protein sequence ID" value="KAK0496507.1"/>
    <property type="molecule type" value="Genomic_DNA"/>
</dbReference>